<dbReference type="EMBL" id="JYDV01000081">
    <property type="protein sequence ID" value="KRZ35931.1"/>
    <property type="molecule type" value="Genomic_DNA"/>
</dbReference>
<reference evidence="3 4" key="1">
    <citation type="submission" date="2015-01" db="EMBL/GenBank/DDBJ databases">
        <title>Evolution of Trichinella species and genotypes.</title>
        <authorList>
            <person name="Korhonen P.K."/>
            <person name="Edoardo P."/>
            <person name="Giuseppe L.R."/>
            <person name="Gasser R.B."/>
        </authorList>
    </citation>
    <scope>NUCLEOTIDE SEQUENCE [LARGE SCALE GENOMIC DNA]</scope>
    <source>
        <strain evidence="2">ISS176</strain>
        <strain evidence="1">ISS588</strain>
    </source>
</reference>
<protein>
    <submittedName>
        <fullName evidence="2">Uncharacterized protein</fullName>
    </submittedName>
</protein>
<dbReference type="Proteomes" id="UP000054826">
    <property type="component" value="Unassembled WGS sequence"/>
</dbReference>
<comment type="caution">
    <text evidence="2">The sequence shown here is derived from an EMBL/GenBank/DDBJ whole genome shotgun (WGS) entry which is preliminary data.</text>
</comment>
<evidence type="ECO:0000313" key="1">
    <source>
        <dbReference type="EMBL" id="KRZ25072.1"/>
    </source>
</evidence>
<evidence type="ECO:0000313" key="2">
    <source>
        <dbReference type="EMBL" id="KRZ35931.1"/>
    </source>
</evidence>
<proteinExistence type="predicted"/>
<dbReference type="AlphaFoldDB" id="A0A0V1JLU4"/>
<gene>
    <name evidence="1" type="ORF">T4B_11035</name>
    <name evidence="2" type="ORF">T4C_175</name>
</gene>
<dbReference type="EMBL" id="JYDS01000108">
    <property type="protein sequence ID" value="KRZ25072.1"/>
    <property type="molecule type" value="Genomic_DNA"/>
</dbReference>
<name>A0A0V1JLU4_TRIPS</name>
<evidence type="ECO:0000313" key="3">
    <source>
        <dbReference type="Proteomes" id="UP000054805"/>
    </source>
</evidence>
<evidence type="ECO:0000313" key="4">
    <source>
        <dbReference type="Proteomes" id="UP000054826"/>
    </source>
</evidence>
<keyword evidence="3" id="KW-1185">Reference proteome</keyword>
<accession>A0A0V1JLU4</accession>
<organism evidence="2 4">
    <name type="scientific">Trichinella pseudospiralis</name>
    <name type="common">Parasitic roundworm</name>
    <dbReference type="NCBI Taxonomy" id="6337"/>
    <lineage>
        <taxon>Eukaryota</taxon>
        <taxon>Metazoa</taxon>
        <taxon>Ecdysozoa</taxon>
        <taxon>Nematoda</taxon>
        <taxon>Enoplea</taxon>
        <taxon>Dorylaimia</taxon>
        <taxon>Trichinellida</taxon>
        <taxon>Trichinellidae</taxon>
        <taxon>Trichinella</taxon>
    </lineage>
</organism>
<sequence>MKIKNSNDSSDRDEFHAWSLFTNAHQLWSTIYSLTNDPNRTADGRTPRPLINSLKQRHAQVTTCEWASPLVYQCAPVK</sequence>
<dbReference type="Proteomes" id="UP000054805">
    <property type="component" value="Unassembled WGS sequence"/>
</dbReference>